<dbReference type="Pfam" id="PF00008">
    <property type="entry name" value="EGF"/>
    <property type="match status" value="2"/>
</dbReference>
<dbReference type="InterPro" id="IPR000082">
    <property type="entry name" value="SEA_dom"/>
</dbReference>
<keyword evidence="8" id="KW-1185">Reference proteome</keyword>
<keyword evidence="1 5" id="KW-0245">EGF-like domain</keyword>
<dbReference type="CDD" id="cd00054">
    <property type="entry name" value="EGF_CA"/>
    <property type="match status" value="1"/>
</dbReference>
<dbReference type="Gene3D" id="2.10.25.10">
    <property type="entry name" value="Laminin"/>
    <property type="match status" value="2"/>
</dbReference>
<protein>
    <submittedName>
        <fullName evidence="9">EGF-like domain-containing protein</fullName>
    </submittedName>
</protein>
<comment type="caution">
    <text evidence="5">Lacks conserved residue(s) required for the propagation of feature annotation.</text>
</comment>
<dbReference type="InterPro" id="IPR000152">
    <property type="entry name" value="EGF-type_Asp/Asn_hydroxyl_site"/>
</dbReference>
<dbReference type="AlphaFoldDB" id="A0A914RBZ5"/>
<sequence length="292" mass="32899">MIFVNYFAVINECESDNLNDCSKHAKCTDTQEGYACECIAPYKDELSSNPGRVCRYNECEDPKMNDCDKNAECLDTDDDFTCRCNAGFYDDGNDPHKPGRVCIGNESLDEIPIEIRIVDRGGEKLVYSSDYGSPNSPNYVDIVDAFNKGLSDLIKESKFAPQYVNTDVKYITNPKVKNSTWDSGLLFVASADFKSSVDKCEFWNELLAAIKTNDYRLGNRHLMTAKDIDQLDPCRCVEVEVAAATVLLSIACLQVESWNLPLWVIREGNRILSYTDELSNPQDEEHKKLVEA</sequence>
<dbReference type="InterPro" id="IPR001881">
    <property type="entry name" value="EGF-like_Ca-bd_dom"/>
</dbReference>
<dbReference type="SMART" id="SM00179">
    <property type="entry name" value="EGF_CA"/>
    <property type="match status" value="2"/>
</dbReference>
<keyword evidence="4" id="KW-1015">Disulfide bond</keyword>
<dbReference type="SMART" id="SM00181">
    <property type="entry name" value="EGF"/>
    <property type="match status" value="2"/>
</dbReference>
<evidence type="ECO:0000256" key="5">
    <source>
        <dbReference type="PROSITE-ProRule" id="PRU00076"/>
    </source>
</evidence>
<accession>A0A914RBZ5</accession>
<evidence type="ECO:0000259" key="7">
    <source>
        <dbReference type="PROSITE" id="PS50026"/>
    </source>
</evidence>
<evidence type="ECO:0000259" key="6">
    <source>
        <dbReference type="PROSITE" id="PS50024"/>
    </source>
</evidence>
<organism evidence="8 9">
    <name type="scientific">Parascaris equorum</name>
    <name type="common">Equine roundworm</name>
    <dbReference type="NCBI Taxonomy" id="6256"/>
    <lineage>
        <taxon>Eukaryota</taxon>
        <taxon>Metazoa</taxon>
        <taxon>Ecdysozoa</taxon>
        <taxon>Nematoda</taxon>
        <taxon>Chromadorea</taxon>
        <taxon>Rhabditida</taxon>
        <taxon>Spirurina</taxon>
        <taxon>Ascaridomorpha</taxon>
        <taxon>Ascaridoidea</taxon>
        <taxon>Ascarididae</taxon>
        <taxon>Parascaris</taxon>
    </lineage>
</organism>
<evidence type="ECO:0000256" key="2">
    <source>
        <dbReference type="ARBA" id="ARBA00022729"/>
    </source>
</evidence>
<evidence type="ECO:0000313" key="8">
    <source>
        <dbReference type="Proteomes" id="UP000887564"/>
    </source>
</evidence>
<evidence type="ECO:0000256" key="4">
    <source>
        <dbReference type="ARBA" id="ARBA00023157"/>
    </source>
</evidence>
<dbReference type="PROSITE" id="PS00010">
    <property type="entry name" value="ASX_HYDROXYL"/>
    <property type="match status" value="2"/>
</dbReference>
<dbReference type="SMART" id="SM00200">
    <property type="entry name" value="SEA"/>
    <property type="match status" value="1"/>
</dbReference>
<dbReference type="InterPro" id="IPR000742">
    <property type="entry name" value="EGF"/>
</dbReference>
<dbReference type="PROSITE" id="PS50026">
    <property type="entry name" value="EGF_3"/>
    <property type="match status" value="2"/>
</dbReference>
<evidence type="ECO:0000313" key="9">
    <source>
        <dbReference type="WBParaSite" id="PEQ_0000420101-mRNA-1"/>
    </source>
</evidence>
<dbReference type="PANTHER" id="PTHR24039:SF34">
    <property type="entry name" value="TRANSMEMBRANE CELL ADHESION RECEPTOR MUA-3"/>
    <property type="match status" value="1"/>
</dbReference>
<dbReference type="PROSITE" id="PS50024">
    <property type="entry name" value="SEA"/>
    <property type="match status" value="1"/>
</dbReference>
<dbReference type="PANTHER" id="PTHR24039">
    <property type="entry name" value="FIBRILLIN-RELATED"/>
    <property type="match status" value="1"/>
</dbReference>
<reference evidence="9" key="1">
    <citation type="submission" date="2022-11" db="UniProtKB">
        <authorList>
            <consortium name="WormBaseParasite"/>
        </authorList>
    </citation>
    <scope>IDENTIFICATION</scope>
</reference>
<feature type="domain" description="SEA" evidence="6">
    <location>
        <begin position="107"/>
        <end position="233"/>
    </location>
</feature>
<dbReference type="GO" id="GO:0005509">
    <property type="term" value="F:calcium ion binding"/>
    <property type="evidence" value="ECO:0007669"/>
    <property type="project" value="InterPro"/>
</dbReference>
<dbReference type="WBParaSite" id="PEQ_0000420101-mRNA-1">
    <property type="protein sequence ID" value="PEQ_0000420101-mRNA-1"/>
    <property type="gene ID" value="PEQ_0000420101"/>
</dbReference>
<dbReference type="Proteomes" id="UP000887564">
    <property type="component" value="Unplaced"/>
</dbReference>
<keyword evidence="2" id="KW-0732">Signal</keyword>
<proteinExistence type="predicted"/>
<keyword evidence="3" id="KW-0677">Repeat</keyword>
<feature type="domain" description="EGF-like" evidence="7">
    <location>
        <begin position="55"/>
        <end position="94"/>
    </location>
</feature>
<name>A0A914RBZ5_PAREQ</name>
<dbReference type="CDD" id="cd00053">
    <property type="entry name" value="EGF"/>
    <property type="match status" value="1"/>
</dbReference>
<feature type="domain" description="EGF-like" evidence="7">
    <location>
        <begin position="9"/>
        <end position="48"/>
    </location>
</feature>
<evidence type="ECO:0000256" key="3">
    <source>
        <dbReference type="ARBA" id="ARBA00022737"/>
    </source>
</evidence>
<evidence type="ECO:0000256" key="1">
    <source>
        <dbReference type="ARBA" id="ARBA00022536"/>
    </source>
</evidence>